<proteinExistence type="predicted"/>
<dbReference type="Proteomes" id="UP000203112">
    <property type="component" value="Segment"/>
</dbReference>
<dbReference type="EMBL" id="KC292024">
    <property type="protein sequence ID" value="AGM11195.1"/>
    <property type="molecule type" value="Genomic_DNA"/>
</dbReference>
<evidence type="ECO:0000313" key="3">
    <source>
        <dbReference type="Proteomes" id="UP000203112"/>
    </source>
</evidence>
<sequence length="144" mass="15324">MSRAWGTLLPEDFVPGRMDLSHDDAIDTACRGCGGSAEGWAFAGDGRRVYVCADCAQSLHRYTPEGNVGVAPHPRAQFCRVCDRLTLNDHLNHQLRCPDCEGAAGDRAEAESPAGAAPEDTPPEVAVAQADAEGAIDWDEDEDG</sequence>
<evidence type="ECO:0000256" key="1">
    <source>
        <dbReference type="SAM" id="MobiDB-lite"/>
    </source>
</evidence>
<feature type="compositionally biased region" description="Acidic residues" evidence="1">
    <location>
        <begin position="134"/>
        <end position="144"/>
    </location>
</feature>
<feature type="region of interest" description="Disordered" evidence="1">
    <location>
        <begin position="103"/>
        <end position="144"/>
    </location>
</feature>
<dbReference type="RefSeq" id="YP_008060339.1">
    <property type="nucleotide sequence ID" value="NC_021340.1"/>
</dbReference>
<reference evidence="2 3" key="1">
    <citation type="submission" date="2012-12" db="EMBL/GenBank/DDBJ databases">
        <authorList>
            <person name="Sencilo A."/>
            <person name="Jacobs-Sera D."/>
            <person name="Russell D.A."/>
            <person name="Ko C."/>
            <person name="Atanasova N."/>
            <person name="Osterlund E."/>
            <person name="Oksanen H.M."/>
            <person name="Bamford D.H."/>
            <person name="Hatfull G.F."/>
            <person name="Roine E."/>
            <person name="Hendrix R.W."/>
        </authorList>
    </citation>
    <scope>NUCLEOTIDE SEQUENCE [LARGE SCALE GENOMIC DNA]</scope>
</reference>
<accession>R4T8I7</accession>
<protein>
    <submittedName>
        <fullName evidence="2">Uncharacterized protein</fullName>
    </submittedName>
</protein>
<name>R4T8I7_9CAUD</name>
<dbReference type="GeneID" id="16194282"/>
<gene>
    <name evidence="2" type="primary">30</name>
    <name evidence="2" type="ORF">HHTV2_30</name>
</gene>
<dbReference type="KEGG" id="vg:16194282"/>
<evidence type="ECO:0000313" key="2">
    <source>
        <dbReference type="EMBL" id="AGM11195.1"/>
    </source>
</evidence>
<keyword evidence="3" id="KW-1185">Reference proteome</keyword>
<organism evidence="2 3">
    <name type="scientific">Haloarcula hispanica tailed virus 2</name>
    <dbReference type="NCBI Taxonomy" id="1273751"/>
    <lineage>
        <taxon>Viruses</taxon>
        <taxon>Duplodnaviria</taxon>
        <taxon>Heunggongvirae</taxon>
        <taxon>Uroviricota</taxon>
        <taxon>Caudoviricetes</taxon>
        <taxon>Saparoviridae</taxon>
        <taxon>Halohivirus</taxon>
        <taxon>Halohivirus suolae</taxon>
        <taxon>Halohivirus HHTV2</taxon>
    </lineage>
</organism>